<dbReference type="EMBL" id="AJWY01011346">
    <property type="protein sequence ID" value="EKC53006.1"/>
    <property type="molecule type" value="Genomic_DNA"/>
</dbReference>
<gene>
    <name evidence="1" type="ORF">LEA_16595</name>
</gene>
<protein>
    <submittedName>
        <fullName evidence="1">Uncharacterized protein</fullName>
    </submittedName>
</protein>
<reference evidence="1" key="1">
    <citation type="journal article" date="2013" name="Environ. Microbiol.">
        <title>Microbiota from the distal guts of lean and obese adolescents exhibit partial functional redundancy besides clear differences in community structure.</title>
        <authorList>
            <person name="Ferrer M."/>
            <person name="Ruiz A."/>
            <person name="Lanza F."/>
            <person name="Haange S.B."/>
            <person name="Oberbach A."/>
            <person name="Till H."/>
            <person name="Bargiela R."/>
            <person name="Campoy C."/>
            <person name="Segura M.T."/>
            <person name="Richter M."/>
            <person name="von Bergen M."/>
            <person name="Seifert J."/>
            <person name="Suarez A."/>
        </authorList>
    </citation>
    <scope>NUCLEOTIDE SEQUENCE</scope>
</reference>
<organism evidence="1">
    <name type="scientific">human gut metagenome</name>
    <dbReference type="NCBI Taxonomy" id="408170"/>
    <lineage>
        <taxon>unclassified sequences</taxon>
        <taxon>metagenomes</taxon>
        <taxon>organismal metagenomes</taxon>
    </lineage>
</organism>
<name>K1T0I2_9ZZZZ</name>
<comment type="caution">
    <text evidence="1">The sequence shown here is derived from an EMBL/GenBank/DDBJ whole genome shotgun (WGS) entry which is preliminary data.</text>
</comment>
<evidence type="ECO:0000313" key="1">
    <source>
        <dbReference type="EMBL" id="EKC53006.1"/>
    </source>
</evidence>
<accession>K1T0I2</accession>
<sequence>EEYWSPENQLWLAESGFGCSPTARGRSILCTCLGDGEQTRWNRNDFIGVLKDEFLPDWAKESLKQYQRPEQEEKQQMQFGGM</sequence>
<proteinExistence type="predicted"/>
<feature type="non-terminal residue" evidence="1">
    <location>
        <position position="1"/>
    </location>
</feature>
<dbReference type="AlphaFoldDB" id="K1T0I2"/>